<dbReference type="Proteomes" id="UP000529783">
    <property type="component" value="Unassembled WGS sequence"/>
</dbReference>
<dbReference type="EMBL" id="JACCBA010000001">
    <property type="protein sequence ID" value="NYD51680.1"/>
    <property type="molecule type" value="Genomic_DNA"/>
</dbReference>
<dbReference type="PANTHER" id="PTHR35936:SF34">
    <property type="entry name" value="ABC TRANSPORTER EXTRACELLULAR-BINDING PROTEIN YCKB-RELATED"/>
    <property type="match status" value="1"/>
</dbReference>
<comment type="caution">
    <text evidence="3">The sequence shown here is derived from an EMBL/GenBank/DDBJ whole genome shotgun (WGS) entry which is preliminary data.</text>
</comment>
<sequence>MAGRRRAGRRAAVRGGAIVIAAVLLGGCAGLEGGSGSGGDSGYGLVSDGEFTFALSGQLAPFSFYENGKLTGFDVAIGTEVAKRLKLTPKPSTGAFNSLLAGLQAGRYDAIVGSMTNTPERAKVVDFSSDYYKSGAFLWVKSDSTARSIDDLRGAVVGVPLGSTFEAAMKKRSNVEKVKTYESDVDALKDVPTGRADAAIVDKLVGAYAAKKGGMQVKPVGPALLDNSAAIPVRKKHRRLLTAVNKALTDMKADGTYTRIFQHWFGISPTQP</sequence>
<dbReference type="SMART" id="SM00062">
    <property type="entry name" value="PBPb"/>
    <property type="match status" value="1"/>
</dbReference>
<dbReference type="AlphaFoldDB" id="A0A7Y9ERD2"/>
<evidence type="ECO:0000313" key="4">
    <source>
        <dbReference type="Proteomes" id="UP000529783"/>
    </source>
</evidence>
<keyword evidence="4" id="KW-1185">Reference proteome</keyword>
<reference evidence="3 4" key="1">
    <citation type="submission" date="2020-07" db="EMBL/GenBank/DDBJ databases">
        <title>Sequencing the genomes of 1000 actinobacteria strains.</title>
        <authorList>
            <person name="Klenk H.-P."/>
        </authorList>
    </citation>
    <scope>NUCLEOTIDE SEQUENCE [LARGE SCALE GENOMIC DNA]</scope>
    <source>
        <strain evidence="3 4">DSM 40398</strain>
    </source>
</reference>
<dbReference type="Gene3D" id="3.40.190.10">
    <property type="entry name" value="Periplasmic binding protein-like II"/>
    <property type="match status" value="2"/>
</dbReference>
<protein>
    <submittedName>
        <fullName evidence="3">Polar amino acid transport system substrate-binding protein</fullName>
    </submittedName>
</protein>
<dbReference type="SUPFAM" id="SSF53850">
    <property type="entry name" value="Periplasmic binding protein-like II"/>
    <property type="match status" value="1"/>
</dbReference>
<organism evidence="3 4">
    <name type="scientific">Actinomadura luteofluorescens</name>
    <dbReference type="NCBI Taxonomy" id="46163"/>
    <lineage>
        <taxon>Bacteria</taxon>
        <taxon>Bacillati</taxon>
        <taxon>Actinomycetota</taxon>
        <taxon>Actinomycetes</taxon>
        <taxon>Streptosporangiales</taxon>
        <taxon>Thermomonosporaceae</taxon>
        <taxon>Actinomadura</taxon>
    </lineage>
</organism>
<dbReference type="RefSeq" id="WP_179848024.1">
    <property type="nucleotide sequence ID" value="NZ_JACCBA010000001.1"/>
</dbReference>
<dbReference type="PANTHER" id="PTHR35936">
    <property type="entry name" value="MEMBRANE-BOUND LYTIC MUREIN TRANSGLYCOSYLASE F"/>
    <property type="match status" value="1"/>
</dbReference>
<proteinExistence type="predicted"/>
<name>A0A7Y9ERD2_9ACTN</name>
<evidence type="ECO:0000256" key="1">
    <source>
        <dbReference type="ARBA" id="ARBA00022729"/>
    </source>
</evidence>
<evidence type="ECO:0000313" key="3">
    <source>
        <dbReference type="EMBL" id="NYD51680.1"/>
    </source>
</evidence>
<dbReference type="Pfam" id="PF00497">
    <property type="entry name" value="SBP_bac_3"/>
    <property type="match status" value="1"/>
</dbReference>
<gene>
    <name evidence="3" type="ORF">BJY14_007663</name>
</gene>
<dbReference type="PROSITE" id="PS51257">
    <property type="entry name" value="PROKAR_LIPOPROTEIN"/>
    <property type="match status" value="1"/>
</dbReference>
<dbReference type="InterPro" id="IPR001638">
    <property type="entry name" value="Solute-binding_3/MltF_N"/>
</dbReference>
<evidence type="ECO:0000259" key="2">
    <source>
        <dbReference type="SMART" id="SM00062"/>
    </source>
</evidence>
<accession>A0A7Y9ERD2</accession>
<feature type="domain" description="Solute-binding protein family 3/N-terminal" evidence="2">
    <location>
        <begin position="50"/>
        <end position="268"/>
    </location>
</feature>
<keyword evidence="1" id="KW-0732">Signal</keyword>